<evidence type="ECO:0000259" key="10">
    <source>
        <dbReference type="Pfam" id="PF24472"/>
    </source>
</evidence>
<evidence type="ECO:0000256" key="1">
    <source>
        <dbReference type="ARBA" id="ARBA00001954"/>
    </source>
</evidence>
<dbReference type="Proteomes" id="UP000824890">
    <property type="component" value="Unassembled WGS sequence"/>
</dbReference>
<dbReference type="PANTHER" id="PTHR12461">
    <property type="entry name" value="HYPOXIA-INDUCIBLE FACTOR 1 ALPHA INHIBITOR-RELATED"/>
    <property type="match status" value="1"/>
</dbReference>
<comment type="caution">
    <text evidence="11">The sequence shown here is derived from an EMBL/GenBank/DDBJ whole genome shotgun (WGS) entry which is preliminary data.</text>
</comment>
<dbReference type="InterPro" id="IPR056520">
    <property type="entry name" value="ARM_KDM8_N"/>
</dbReference>
<evidence type="ECO:0000256" key="4">
    <source>
        <dbReference type="ARBA" id="ARBA00022723"/>
    </source>
</evidence>
<dbReference type="Gene3D" id="2.60.120.650">
    <property type="entry name" value="Cupin"/>
    <property type="match status" value="2"/>
</dbReference>
<evidence type="ECO:0000256" key="7">
    <source>
        <dbReference type="ARBA" id="ARBA00023004"/>
    </source>
</evidence>
<evidence type="ECO:0000256" key="2">
    <source>
        <dbReference type="ARBA" id="ARBA00004123"/>
    </source>
</evidence>
<name>A0ABQ7XIV2_BRANA</name>
<feature type="domain" description="Cupin-like" evidence="9">
    <location>
        <begin position="157"/>
        <end position="252"/>
    </location>
</feature>
<evidence type="ECO:0000256" key="6">
    <source>
        <dbReference type="ARBA" id="ARBA00023002"/>
    </source>
</evidence>
<feature type="non-terminal residue" evidence="11">
    <location>
        <position position="1"/>
    </location>
</feature>
<dbReference type="PANTHER" id="PTHR12461:SF105">
    <property type="entry name" value="HYPOXIA-INDUCIBLE FACTOR 1-ALPHA INHIBITOR"/>
    <property type="match status" value="1"/>
</dbReference>
<evidence type="ECO:0000256" key="3">
    <source>
        <dbReference type="ARBA" id="ARBA00006801"/>
    </source>
</evidence>
<keyword evidence="5" id="KW-0223">Dioxygenase</keyword>
<sequence>ELPPPLPPANHSLHLPTPTLDAESQSLLQSISAQGGYAYARMAALAVAGDQSAAEAARDMAWEQLHSGPWHSVLPVWRDAYSMACLHVAKFHFAAGEFGEALGALDMGLIMGGRFSARTSTTLCSWSPLKLVLKILPLRSLTSGRVDKRSDLSMEGFLRDYFQTGTPVVITNCMAHWPARTKWNHLDYLTSVAGNRTVPVEVTYSSFLRFLRIVGKNYLCSDWKQELVTFSKFLERMRTNRSTSVEPTYLAQHPLFDQVVGKKYIRLYPSSLQDELYPYSETMLCNSSQVDLDNIDKNEFPKVVELEFMDCILEEGEMLYIPPNGGTMSGL</sequence>
<gene>
    <name evidence="11" type="ORF">HID58_020456</name>
</gene>
<dbReference type="Pfam" id="PF13621">
    <property type="entry name" value="Cupin_8"/>
    <property type="match status" value="2"/>
</dbReference>
<dbReference type="InterPro" id="IPR041667">
    <property type="entry name" value="Cupin_8"/>
</dbReference>
<feature type="domain" description="DM8" evidence="10">
    <location>
        <begin position="17"/>
        <end position="114"/>
    </location>
</feature>
<keyword evidence="4" id="KW-0479">Metal-binding</keyword>
<comment type="similarity">
    <text evidence="3">Belongs to the JARID1 histone demethylase family.</text>
</comment>
<protein>
    <submittedName>
        <fullName evidence="11">Uncharacterized protein</fullName>
    </submittedName>
</protein>
<evidence type="ECO:0000259" key="9">
    <source>
        <dbReference type="Pfam" id="PF13621"/>
    </source>
</evidence>
<evidence type="ECO:0000256" key="8">
    <source>
        <dbReference type="ARBA" id="ARBA00023242"/>
    </source>
</evidence>
<proteinExistence type="inferred from homology"/>
<keyword evidence="7" id="KW-0408">Iron</keyword>
<comment type="cofactor">
    <cofactor evidence="1">
        <name>Fe(2+)</name>
        <dbReference type="ChEBI" id="CHEBI:29033"/>
    </cofactor>
</comment>
<comment type="subcellular location">
    <subcellularLocation>
        <location evidence="2">Nucleus</location>
    </subcellularLocation>
</comment>
<accession>A0ABQ7XIV2</accession>
<dbReference type="SUPFAM" id="SSF51197">
    <property type="entry name" value="Clavaminate synthase-like"/>
    <property type="match status" value="1"/>
</dbReference>
<dbReference type="Pfam" id="PF24472">
    <property type="entry name" value="ARM_KDM8_N"/>
    <property type="match status" value="1"/>
</dbReference>
<dbReference type="EMBL" id="JAGKQM010000149">
    <property type="protein sequence ID" value="KAH0855147.1"/>
    <property type="molecule type" value="Genomic_DNA"/>
</dbReference>
<keyword evidence="6" id="KW-0560">Oxidoreductase</keyword>
<evidence type="ECO:0000256" key="5">
    <source>
        <dbReference type="ARBA" id="ARBA00022964"/>
    </source>
</evidence>
<keyword evidence="8" id="KW-0539">Nucleus</keyword>
<feature type="domain" description="Cupin-like" evidence="9">
    <location>
        <begin position="256"/>
        <end position="323"/>
    </location>
</feature>
<keyword evidence="12" id="KW-1185">Reference proteome</keyword>
<organism evidence="11 12">
    <name type="scientific">Brassica napus</name>
    <name type="common">Rape</name>
    <dbReference type="NCBI Taxonomy" id="3708"/>
    <lineage>
        <taxon>Eukaryota</taxon>
        <taxon>Viridiplantae</taxon>
        <taxon>Streptophyta</taxon>
        <taxon>Embryophyta</taxon>
        <taxon>Tracheophyta</taxon>
        <taxon>Spermatophyta</taxon>
        <taxon>Magnoliopsida</taxon>
        <taxon>eudicotyledons</taxon>
        <taxon>Gunneridae</taxon>
        <taxon>Pentapetalae</taxon>
        <taxon>rosids</taxon>
        <taxon>malvids</taxon>
        <taxon>Brassicales</taxon>
        <taxon>Brassicaceae</taxon>
        <taxon>Brassiceae</taxon>
        <taxon>Brassica</taxon>
    </lineage>
</organism>
<evidence type="ECO:0000313" key="12">
    <source>
        <dbReference type="Proteomes" id="UP000824890"/>
    </source>
</evidence>
<evidence type="ECO:0000313" key="11">
    <source>
        <dbReference type="EMBL" id="KAH0855147.1"/>
    </source>
</evidence>
<reference evidence="11 12" key="1">
    <citation type="submission" date="2021-05" db="EMBL/GenBank/DDBJ databases">
        <title>Genome Assembly of Synthetic Allotetraploid Brassica napus Reveals Homoeologous Exchanges between Subgenomes.</title>
        <authorList>
            <person name="Davis J.T."/>
        </authorList>
    </citation>
    <scope>NUCLEOTIDE SEQUENCE [LARGE SCALE GENOMIC DNA]</scope>
    <source>
        <strain evidence="12">cv. Da-Ae</strain>
        <tissue evidence="11">Seedling</tissue>
    </source>
</reference>